<dbReference type="InterPro" id="IPR013785">
    <property type="entry name" value="Aldolase_TIM"/>
</dbReference>
<dbReference type="RefSeq" id="WP_311345129.1">
    <property type="nucleotide sequence ID" value="NZ_JAVREI010000006.1"/>
</dbReference>
<gene>
    <name evidence="1" type="ORF">RM425_10410</name>
</gene>
<sequence length="246" mass="25189">MLIQACPNGPRRPGDHPALPVSPAAVARDAAAVVAVGARELHVHPKDDAGADSLHPAHVAEVVTAVRAAVPGVPIGVTTGAWALPDPGERVEVIRRWTVLPDHASLNWHEDGADDVAAALLDRGVQIEAGLWHLEGVAAWQASPHRDSCLRVLLELPDGLDGAAAEAEAARLLAAVGKGRPVLLHGEGSSCWPVLRSAVRRGLDTRIGLEDVLSLPDGAPAPDNAALVTAATAIVAAVRAVDGAGG</sequence>
<comment type="caution">
    <text evidence="1">The sequence shown here is derived from an EMBL/GenBank/DDBJ whole genome shotgun (WGS) entry which is preliminary data.</text>
</comment>
<dbReference type="Pfam" id="PF05853">
    <property type="entry name" value="BKACE"/>
    <property type="match status" value="1"/>
</dbReference>
<organism evidence="1 2">
    <name type="scientific">Blastococcus goldschmidtiae</name>
    <dbReference type="NCBI Taxonomy" id="3075546"/>
    <lineage>
        <taxon>Bacteria</taxon>
        <taxon>Bacillati</taxon>
        <taxon>Actinomycetota</taxon>
        <taxon>Actinomycetes</taxon>
        <taxon>Geodermatophilales</taxon>
        <taxon>Geodermatophilaceae</taxon>
        <taxon>Blastococcus</taxon>
    </lineage>
</organism>
<dbReference type="PANTHER" id="PTHR37418:SF1">
    <property type="entry name" value="3-KETO-5-AMINOHEXANOATE CLEAVAGE PROTEIN"/>
    <property type="match status" value="1"/>
</dbReference>
<dbReference type="Gene3D" id="3.20.20.70">
    <property type="entry name" value="Aldolase class I"/>
    <property type="match status" value="2"/>
</dbReference>
<accession>A0ABU2K7Z2</accession>
<keyword evidence="2" id="KW-1185">Reference proteome</keyword>
<protein>
    <submittedName>
        <fullName evidence="1">3-keto-5-aminohexanoate cleavage protein</fullName>
    </submittedName>
</protein>
<dbReference type="Proteomes" id="UP001183222">
    <property type="component" value="Unassembled WGS sequence"/>
</dbReference>
<dbReference type="PANTHER" id="PTHR37418">
    <property type="entry name" value="3-KETO-5-AMINOHEXANOATE CLEAVAGE ENZYME-RELATED"/>
    <property type="match status" value="1"/>
</dbReference>
<name>A0ABU2K7Z2_9ACTN</name>
<dbReference type="InterPro" id="IPR008567">
    <property type="entry name" value="BKACE"/>
</dbReference>
<reference evidence="2" key="1">
    <citation type="submission" date="2023-07" db="EMBL/GenBank/DDBJ databases">
        <title>30 novel species of actinomycetes from the DSMZ collection.</title>
        <authorList>
            <person name="Nouioui I."/>
        </authorList>
    </citation>
    <scope>NUCLEOTIDE SEQUENCE [LARGE SCALE GENOMIC DNA]</scope>
    <source>
        <strain evidence="2">DSM 46792</strain>
    </source>
</reference>
<proteinExistence type="predicted"/>
<evidence type="ECO:0000313" key="1">
    <source>
        <dbReference type="EMBL" id="MDT0276310.1"/>
    </source>
</evidence>
<dbReference type="EMBL" id="JAVREI010000006">
    <property type="protein sequence ID" value="MDT0276310.1"/>
    <property type="molecule type" value="Genomic_DNA"/>
</dbReference>
<evidence type="ECO:0000313" key="2">
    <source>
        <dbReference type="Proteomes" id="UP001183222"/>
    </source>
</evidence>